<dbReference type="SUPFAM" id="SSF55729">
    <property type="entry name" value="Acyl-CoA N-acyltransferases (Nat)"/>
    <property type="match status" value="1"/>
</dbReference>
<dbReference type="PANTHER" id="PTHR43792">
    <property type="entry name" value="GNAT FAMILY, PUTATIVE (AFU_ORTHOLOGUE AFUA_3G00765)-RELATED-RELATED"/>
    <property type="match status" value="1"/>
</dbReference>
<dbReference type="EMBL" id="BMQB01000006">
    <property type="protein sequence ID" value="GGJ97456.1"/>
    <property type="molecule type" value="Genomic_DNA"/>
</dbReference>
<dbReference type="InterPro" id="IPR000182">
    <property type="entry name" value="GNAT_dom"/>
</dbReference>
<keyword evidence="3" id="KW-1185">Reference proteome</keyword>
<proteinExistence type="predicted"/>
<sequence>MVNLTEPLRTERLVVRPYTPADLPHVRHIQSLPEVTRYLLFGPRDEAEARVQLERKVRRGGVLAAEGDALELAVTLPDGTYLGEVLLFHRSAEHLGGELGYMFLPEHGGRGYATEAAAALLPLAFDGAGLHRVHARLDARNRPSARVLERLGMRLEAHFVRNEYIKGEWTDELIYALLADEWRAARSG</sequence>
<accession>A0A8J3BC97</accession>
<evidence type="ECO:0000313" key="2">
    <source>
        <dbReference type="EMBL" id="GGJ97456.1"/>
    </source>
</evidence>
<dbReference type="Proteomes" id="UP000649739">
    <property type="component" value="Unassembled WGS sequence"/>
</dbReference>
<dbReference type="GO" id="GO:0016747">
    <property type="term" value="F:acyltransferase activity, transferring groups other than amino-acyl groups"/>
    <property type="evidence" value="ECO:0007669"/>
    <property type="project" value="InterPro"/>
</dbReference>
<evidence type="ECO:0000313" key="3">
    <source>
        <dbReference type="Proteomes" id="UP000649739"/>
    </source>
</evidence>
<dbReference type="Pfam" id="PF13302">
    <property type="entry name" value="Acetyltransf_3"/>
    <property type="match status" value="1"/>
</dbReference>
<dbReference type="InterPro" id="IPR051531">
    <property type="entry name" value="N-acetyltransferase"/>
</dbReference>
<gene>
    <name evidence="2" type="ORF">GCM10010123_29350</name>
</gene>
<dbReference type="RefSeq" id="WP_189170714.1">
    <property type="nucleotide sequence ID" value="NZ_BMQB01000006.1"/>
</dbReference>
<evidence type="ECO:0000259" key="1">
    <source>
        <dbReference type="PROSITE" id="PS51186"/>
    </source>
</evidence>
<protein>
    <submittedName>
        <fullName evidence="2">N-acetyltransferase</fullName>
    </submittedName>
</protein>
<dbReference type="Gene3D" id="3.40.630.30">
    <property type="match status" value="1"/>
</dbReference>
<dbReference type="PROSITE" id="PS51186">
    <property type="entry name" value="GNAT"/>
    <property type="match status" value="1"/>
</dbReference>
<organism evidence="2 3">
    <name type="scientific">Pilimelia anulata</name>
    <dbReference type="NCBI Taxonomy" id="53371"/>
    <lineage>
        <taxon>Bacteria</taxon>
        <taxon>Bacillati</taxon>
        <taxon>Actinomycetota</taxon>
        <taxon>Actinomycetes</taxon>
        <taxon>Micromonosporales</taxon>
        <taxon>Micromonosporaceae</taxon>
        <taxon>Pilimelia</taxon>
    </lineage>
</organism>
<comment type="caution">
    <text evidence="2">The sequence shown here is derived from an EMBL/GenBank/DDBJ whole genome shotgun (WGS) entry which is preliminary data.</text>
</comment>
<name>A0A8J3BC97_9ACTN</name>
<reference evidence="2" key="1">
    <citation type="journal article" date="2014" name="Int. J. Syst. Evol. Microbiol.">
        <title>Complete genome sequence of Corynebacterium casei LMG S-19264T (=DSM 44701T), isolated from a smear-ripened cheese.</title>
        <authorList>
            <consortium name="US DOE Joint Genome Institute (JGI-PGF)"/>
            <person name="Walter F."/>
            <person name="Albersmeier A."/>
            <person name="Kalinowski J."/>
            <person name="Ruckert C."/>
        </authorList>
    </citation>
    <scope>NUCLEOTIDE SEQUENCE</scope>
    <source>
        <strain evidence="2">JCM 3090</strain>
    </source>
</reference>
<reference evidence="2" key="2">
    <citation type="submission" date="2020-09" db="EMBL/GenBank/DDBJ databases">
        <authorList>
            <person name="Sun Q."/>
            <person name="Ohkuma M."/>
        </authorList>
    </citation>
    <scope>NUCLEOTIDE SEQUENCE</scope>
    <source>
        <strain evidence="2">JCM 3090</strain>
    </source>
</reference>
<feature type="domain" description="N-acetyltransferase" evidence="1">
    <location>
        <begin position="13"/>
        <end position="180"/>
    </location>
</feature>
<dbReference type="PANTHER" id="PTHR43792:SF1">
    <property type="entry name" value="N-ACETYLTRANSFERASE DOMAIN-CONTAINING PROTEIN"/>
    <property type="match status" value="1"/>
</dbReference>
<dbReference type="AlphaFoldDB" id="A0A8J3BC97"/>
<dbReference type="InterPro" id="IPR016181">
    <property type="entry name" value="Acyl_CoA_acyltransferase"/>
</dbReference>